<sequence length="677" mass="76846">MNAETDALRKRIEELEAELDKARLGHPGGGDTLAYIQEMEGRFRAIADTAPVLIWLSGPDKLCYFFNKGWLNFTGRTMEQELGNGWAEGVHPDDFDRCLDIYVSHFDARKEFSMDYRLRRHDGGYRWISDKGVPRYTATGTFIGYVGGCMDIHDQIMFAEQMEMQVEERTRQLKHSEQFLQSILNTAGNGIASYEPIRNPAGRIMDFGIVYSNDDVLTPDTTEGGSVAGKTCREVYPGIFRNGVFEKLVKCIETGRPDSYQIDVRQGGNIVWYDASIEKLADSVTVTTRNISEELKSDLKLKDLNRQLAIQNSIFKHSEENANIGSYAWNVATNELECSDNLYRLIGYKPREFIPSFEQFLSFLHPDDRHQAIRDGIRAYETKVIVQNIYRVITQNGDIKHFRLSGNFIREGDNHLMIGALQDVTKDFELSDALHKKNMELRRNNEELASFSYVASHDLQEPLRKIRAFSSRIMEKESEHFSEGTKDYFARIIAASVRMQKLIEALLSYSGTSGVNFKFVETDLNSIADEVKSDLEELITEKDAVVEVQKLPVLPVIPVQFHQLLQNLIGNGIKYSSPDRKPVVRVGYDMVENNDGQGKFCRISVTDNGIGFDQRYENRIFDLFQRLHGKNEYEGTGIGLAICKKIAQNHHGYITAEGTPGVGSVFHVYIPASVGQH</sequence>
<dbReference type="PROSITE" id="PS50113">
    <property type="entry name" value="PAC"/>
    <property type="match status" value="1"/>
</dbReference>
<accession>A0A1G6ZQ69</accession>
<dbReference type="SUPFAM" id="SSF55785">
    <property type="entry name" value="PYP-like sensor domain (PAS domain)"/>
    <property type="match status" value="3"/>
</dbReference>
<reference evidence="10" key="1">
    <citation type="submission" date="2016-10" db="EMBL/GenBank/DDBJ databases">
        <authorList>
            <person name="Varghese N."/>
            <person name="Submissions S."/>
        </authorList>
    </citation>
    <scope>NUCLEOTIDE SEQUENCE [LARGE SCALE GENOMIC DNA]</scope>
    <source>
        <strain evidence="10">DSM 25329</strain>
    </source>
</reference>
<comment type="catalytic activity">
    <reaction evidence="1">
        <text>ATP + protein L-histidine = ADP + protein N-phospho-L-histidine.</text>
        <dbReference type="EC" id="2.7.13.3"/>
    </reaction>
</comment>
<keyword evidence="5" id="KW-0418">Kinase</keyword>
<protein>
    <recommendedName>
        <fullName evidence="2">histidine kinase</fullName>
        <ecNumber evidence="2">2.7.13.3</ecNumber>
    </recommendedName>
</protein>
<feature type="domain" description="PAS" evidence="7">
    <location>
        <begin position="339"/>
        <end position="369"/>
    </location>
</feature>
<dbReference type="InterPro" id="IPR000700">
    <property type="entry name" value="PAS-assoc_C"/>
</dbReference>
<dbReference type="InterPro" id="IPR005467">
    <property type="entry name" value="His_kinase_dom"/>
</dbReference>
<dbReference type="AlphaFoldDB" id="A0A1G6ZQ69"/>
<dbReference type="STRING" id="659014.SAMN04487996_103187"/>
<evidence type="ECO:0000256" key="3">
    <source>
        <dbReference type="ARBA" id="ARBA00022553"/>
    </source>
</evidence>
<dbReference type="PANTHER" id="PTHR43304">
    <property type="entry name" value="PHYTOCHROME-LIKE PROTEIN CPH1"/>
    <property type="match status" value="1"/>
</dbReference>
<dbReference type="Gene3D" id="3.30.565.10">
    <property type="entry name" value="Histidine kinase-like ATPase, C-terminal domain"/>
    <property type="match status" value="1"/>
</dbReference>
<dbReference type="InterPro" id="IPR004358">
    <property type="entry name" value="Sig_transdc_His_kin-like_C"/>
</dbReference>
<evidence type="ECO:0000259" key="6">
    <source>
        <dbReference type="PROSITE" id="PS50109"/>
    </source>
</evidence>
<dbReference type="Gene3D" id="3.30.450.20">
    <property type="entry name" value="PAS domain"/>
    <property type="match status" value="3"/>
</dbReference>
<dbReference type="SMART" id="SM00387">
    <property type="entry name" value="HATPase_c"/>
    <property type="match status" value="1"/>
</dbReference>
<evidence type="ECO:0000256" key="4">
    <source>
        <dbReference type="ARBA" id="ARBA00022679"/>
    </source>
</evidence>
<name>A0A1G6ZQ69_9BACT</name>
<dbReference type="PROSITE" id="PS50112">
    <property type="entry name" value="PAS"/>
    <property type="match status" value="1"/>
</dbReference>
<dbReference type="CDD" id="cd00130">
    <property type="entry name" value="PAS"/>
    <property type="match status" value="2"/>
</dbReference>
<dbReference type="SUPFAM" id="SSF47384">
    <property type="entry name" value="Homodimeric domain of signal transducing histidine kinase"/>
    <property type="match status" value="1"/>
</dbReference>
<evidence type="ECO:0000256" key="5">
    <source>
        <dbReference type="ARBA" id="ARBA00022777"/>
    </source>
</evidence>
<dbReference type="NCBIfam" id="TIGR00229">
    <property type="entry name" value="sensory_box"/>
    <property type="match status" value="2"/>
</dbReference>
<dbReference type="InterPro" id="IPR003594">
    <property type="entry name" value="HATPase_dom"/>
</dbReference>
<dbReference type="InterPro" id="IPR035965">
    <property type="entry name" value="PAS-like_dom_sf"/>
</dbReference>
<dbReference type="Pfam" id="PF02518">
    <property type="entry name" value="HATPase_c"/>
    <property type="match status" value="1"/>
</dbReference>
<feature type="domain" description="Histidine kinase" evidence="6">
    <location>
        <begin position="454"/>
        <end position="674"/>
    </location>
</feature>
<dbReference type="PROSITE" id="PS50109">
    <property type="entry name" value="HIS_KIN"/>
    <property type="match status" value="1"/>
</dbReference>
<dbReference type="InterPro" id="IPR001610">
    <property type="entry name" value="PAC"/>
</dbReference>
<dbReference type="Pfam" id="PF00512">
    <property type="entry name" value="HisKA"/>
    <property type="match status" value="1"/>
</dbReference>
<proteinExistence type="predicted"/>
<dbReference type="EMBL" id="FNAN01000003">
    <property type="protein sequence ID" value="SDE04367.1"/>
    <property type="molecule type" value="Genomic_DNA"/>
</dbReference>
<keyword evidence="4" id="KW-0808">Transferase</keyword>
<evidence type="ECO:0000259" key="8">
    <source>
        <dbReference type="PROSITE" id="PS50113"/>
    </source>
</evidence>
<gene>
    <name evidence="9" type="ORF">SAMN04487996_103187</name>
</gene>
<dbReference type="InterPro" id="IPR000014">
    <property type="entry name" value="PAS"/>
</dbReference>
<keyword evidence="10" id="KW-1185">Reference proteome</keyword>
<dbReference type="SMART" id="SM00091">
    <property type="entry name" value="PAS"/>
    <property type="match status" value="2"/>
</dbReference>
<evidence type="ECO:0000313" key="10">
    <source>
        <dbReference type="Proteomes" id="UP000198748"/>
    </source>
</evidence>
<dbReference type="InterPro" id="IPR036097">
    <property type="entry name" value="HisK_dim/P_sf"/>
</dbReference>
<dbReference type="SUPFAM" id="SSF55874">
    <property type="entry name" value="ATPase domain of HSP90 chaperone/DNA topoisomerase II/histidine kinase"/>
    <property type="match status" value="1"/>
</dbReference>
<dbReference type="InterPro" id="IPR036890">
    <property type="entry name" value="HATPase_C_sf"/>
</dbReference>
<feature type="domain" description="PAC" evidence="8">
    <location>
        <begin position="112"/>
        <end position="164"/>
    </location>
</feature>
<dbReference type="PANTHER" id="PTHR43304:SF1">
    <property type="entry name" value="PAC DOMAIN-CONTAINING PROTEIN"/>
    <property type="match status" value="1"/>
</dbReference>
<dbReference type="SMART" id="SM00086">
    <property type="entry name" value="PAC"/>
    <property type="match status" value="2"/>
</dbReference>
<dbReference type="GO" id="GO:0000155">
    <property type="term" value="F:phosphorelay sensor kinase activity"/>
    <property type="evidence" value="ECO:0007669"/>
    <property type="project" value="InterPro"/>
</dbReference>
<dbReference type="InterPro" id="IPR013655">
    <property type="entry name" value="PAS_fold_3"/>
</dbReference>
<dbReference type="SMART" id="SM00388">
    <property type="entry name" value="HisKA"/>
    <property type="match status" value="1"/>
</dbReference>
<dbReference type="EC" id="2.7.13.3" evidence="2"/>
<evidence type="ECO:0000256" key="1">
    <source>
        <dbReference type="ARBA" id="ARBA00000085"/>
    </source>
</evidence>
<dbReference type="OrthoDB" id="9124519at2"/>
<dbReference type="Gene3D" id="1.10.287.130">
    <property type="match status" value="1"/>
</dbReference>
<dbReference type="RefSeq" id="WP_090147414.1">
    <property type="nucleotide sequence ID" value="NZ_FNAN01000003.1"/>
</dbReference>
<dbReference type="CDD" id="cd00082">
    <property type="entry name" value="HisKA"/>
    <property type="match status" value="1"/>
</dbReference>
<dbReference type="PRINTS" id="PR00344">
    <property type="entry name" value="BCTRLSENSOR"/>
</dbReference>
<dbReference type="InterPro" id="IPR052162">
    <property type="entry name" value="Sensor_kinase/Photoreceptor"/>
</dbReference>
<dbReference type="Proteomes" id="UP000198748">
    <property type="component" value="Unassembled WGS sequence"/>
</dbReference>
<dbReference type="InterPro" id="IPR003661">
    <property type="entry name" value="HisK_dim/P_dom"/>
</dbReference>
<keyword evidence="3" id="KW-0597">Phosphoprotein</keyword>
<evidence type="ECO:0000256" key="2">
    <source>
        <dbReference type="ARBA" id="ARBA00012438"/>
    </source>
</evidence>
<dbReference type="Pfam" id="PF08447">
    <property type="entry name" value="PAS_3"/>
    <property type="match status" value="2"/>
</dbReference>
<organism evidence="9 10">
    <name type="scientific">Dyadobacter soli</name>
    <dbReference type="NCBI Taxonomy" id="659014"/>
    <lineage>
        <taxon>Bacteria</taxon>
        <taxon>Pseudomonadati</taxon>
        <taxon>Bacteroidota</taxon>
        <taxon>Cytophagia</taxon>
        <taxon>Cytophagales</taxon>
        <taxon>Spirosomataceae</taxon>
        <taxon>Dyadobacter</taxon>
    </lineage>
</organism>
<evidence type="ECO:0000259" key="7">
    <source>
        <dbReference type="PROSITE" id="PS50112"/>
    </source>
</evidence>
<evidence type="ECO:0000313" key="9">
    <source>
        <dbReference type="EMBL" id="SDE04367.1"/>
    </source>
</evidence>
<dbReference type="FunFam" id="3.30.450.20:FF:000099">
    <property type="entry name" value="Sensory box sensor histidine kinase"/>
    <property type="match status" value="1"/>
</dbReference>